<feature type="region of interest" description="Disordered" evidence="1">
    <location>
        <begin position="497"/>
        <end position="549"/>
    </location>
</feature>
<feature type="region of interest" description="Disordered" evidence="1">
    <location>
        <begin position="583"/>
        <end position="666"/>
    </location>
</feature>
<feature type="compositionally biased region" description="Basic and acidic residues" evidence="1">
    <location>
        <begin position="632"/>
        <end position="644"/>
    </location>
</feature>
<feature type="region of interest" description="Disordered" evidence="1">
    <location>
        <begin position="147"/>
        <end position="238"/>
    </location>
</feature>
<gene>
    <name evidence="2" type="ORF">OS493_036796</name>
</gene>
<feature type="compositionally biased region" description="Polar residues" evidence="1">
    <location>
        <begin position="174"/>
        <end position="188"/>
    </location>
</feature>
<feature type="compositionally biased region" description="Polar residues" evidence="1">
    <location>
        <begin position="606"/>
        <end position="624"/>
    </location>
</feature>
<protein>
    <submittedName>
        <fullName evidence="2">Uncharacterized protein</fullName>
    </submittedName>
</protein>
<dbReference type="Proteomes" id="UP001163046">
    <property type="component" value="Unassembled WGS sequence"/>
</dbReference>
<evidence type="ECO:0000313" key="2">
    <source>
        <dbReference type="EMBL" id="KAJ7318924.1"/>
    </source>
</evidence>
<feature type="region of interest" description="Disordered" evidence="1">
    <location>
        <begin position="256"/>
        <end position="296"/>
    </location>
</feature>
<feature type="compositionally biased region" description="Polar residues" evidence="1">
    <location>
        <begin position="200"/>
        <end position="213"/>
    </location>
</feature>
<organism evidence="2 3">
    <name type="scientific">Desmophyllum pertusum</name>
    <dbReference type="NCBI Taxonomy" id="174260"/>
    <lineage>
        <taxon>Eukaryota</taxon>
        <taxon>Metazoa</taxon>
        <taxon>Cnidaria</taxon>
        <taxon>Anthozoa</taxon>
        <taxon>Hexacorallia</taxon>
        <taxon>Scleractinia</taxon>
        <taxon>Caryophylliina</taxon>
        <taxon>Caryophylliidae</taxon>
        <taxon>Desmophyllum</taxon>
    </lineage>
</organism>
<feature type="region of interest" description="Disordered" evidence="1">
    <location>
        <begin position="806"/>
        <end position="834"/>
    </location>
</feature>
<evidence type="ECO:0000256" key="1">
    <source>
        <dbReference type="SAM" id="MobiDB-lite"/>
    </source>
</evidence>
<feature type="region of interest" description="Disordered" evidence="1">
    <location>
        <begin position="421"/>
        <end position="443"/>
    </location>
</feature>
<dbReference type="OrthoDB" id="5971582at2759"/>
<feature type="region of interest" description="Disordered" evidence="1">
    <location>
        <begin position="317"/>
        <end position="354"/>
    </location>
</feature>
<name>A0A9W9YAD2_9CNID</name>
<evidence type="ECO:0000313" key="3">
    <source>
        <dbReference type="Proteomes" id="UP001163046"/>
    </source>
</evidence>
<feature type="compositionally biased region" description="Basic and acidic residues" evidence="1">
    <location>
        <begin position="339"/>
        <end position="348"/>
    </location>
</feature>
<feature type="compositionally biased region" description="Polar residues" evidence="1">
    <location>
        <begin position="223"/>
        <end position="238"/>
    </location>
</feature>
<dbReference type="AlphaFoldDB" id="A0A9W9YAD2"/>
<feature type="region of interest" description="Disordered" evidence="1">
    <location>
        <begin position="63"/>
        <end position="118"/>
    </location>
</feature>
<comment type="caution">
    <text evidence="2">The sequence shown here is derived from an EMBL/GenBank/DDBJ whole genome shotgun (WGS) entry which is preliminary data.</text>
</comment>
<keyword evidence="3" id="KW-1185">Reference proteome</keyword>
<feature type="compositionally biased region" description="Basic and acidic residues" evidence="1">
    <location>
        <begin position="99"/>
        <end position="109"/>
    </location>
</feature>
<feature type="compositionally biased region" description="Basic residues" evidence="1">
    <location>
        <begin position="583"/>
        <end position="595"/>
    </location>
</feature>
<feature type="compositionally biased region" description="Polar residues" evidence="1">
    <location>
        <begin position="318"/>
        <end position="328"/>
    </location>
</feature>
<dbReference type="EMBL" id="MU827841">
    <property type="protein sequence ID" value="KAJ7318924.1"/>
    <property type="molecule type" value="Genomic_DNA"/>
</dbReference>
<accession>A0A9W9YAD2</accession>
<reference evidence="2" key="1">
    <citation type="submission" date="2023-01" db="EMBL/GenBank/DDBJ databases">
        <title>Genome assembly of the deep-sea coral Lophelia pertusa.</title>
        <authorList>
            <person name="Herrera S."/>
            <person name="Cordes E."/>
        </authorList>
    </citation>
    <scope>NUCLEOTIDE SEQUENCE</scope>
    <source>
        <strain evidence="2">USNM1676648</strain>
        <tissue evidence="2">Polyp</tissue>
    </source>
</reference>
<sequence>MASYYGNAPTVNISTGVKAKLQKWIGKASTNVRDKRSASCKEMFSAEMKDYESQLQINNGMTVPQHSRTRSAPIPMLNAEKVVKKRRKGSVTNPPTNSAKDRENDRNDSYPKNGIPRGLSHSMVLYESSSDPSSSQRKQNDINRYSKELNLGDQPGSVGVNTTNRSRAQDDFKSMNSNAKAEVSSSRALTKGKRPARAVSKTSGENSDESAGSDNEKIASTVVFDSSPNGVQQISGQIQHRLQKWVERASYLAAMRDRRPSEESASSTDDSLNVPDSPHSRSSGSETRSWKNESQVKKIKELELALKELVENIGVRSGSCSSLKQDGTSSPGSSSGQRSRHDSQRDNDELNGNEKQSLLNKLSRDIGESGLHQSRNNSSSSESDACVNMADSVKLLIDNPEETNGLLSENQMDDVDDVIMKSSCPIPTRDPSKKDNPHTHSRRSITLQDVLLCETLIEQFPKQNGNDSVKKIPQTNSKKVRNDTVLKSNGVVQYSFEATGNKNRSGKTELTEGQNGTENSKLSENKPGAGKKLERPKLRKQATAPDGNCLLKVGGTELSVRESMRQYLNFKDADLSAFAVEKKTRKRARKKRISAKKTLQPPKKAPNTNETEGTQSVRSTTTEQKPIVIISSKDEDGQPDEAKRSKTPPASLGSSLDDETANETTGNVTKSRYVFARTAEEAEWFAKEFLSPARGVHVAEKGCLGRTSSNPQRDPVTSQRLYKFPSMPMFYIPKENADSENAGKQKKNETLDTLSLSPQRRSVVSFPSALVSLNPKTDPFYHGLLTDPASNTKLRANSSIQLTVKDENDNKVNKNSTRPMMRKRKNSAPSRSGLYPMTNVRVDIEAII</sequence>
<proteinExistence type="predicted"/>
<feature type="compositionally biased region" description="Polar residues" evidence="1">
    <location>
        <begin position="511"/>
        <end position="522"/>
    </location>
</feature>